<dbReference type="SMART" id="SM00173">
    <property type="entry name" value="RAS"/>
    <property type="match status" value="1"/>
</dbReference>
<accession>A0A0W0ZKA2</accession>
<dbReference type="STRING" id="947033.Lste_2484"/>
<dbReference type="InterPro" id="IPR001806">
    <property type="entry name" value="Small_GTPase"/>
</dbReference>
<dbReference type="NCBIfam" id="TIGR00231">
    <property type="entry name" value="small_GTP"/>
    <property type="match status" value="1"/>
</dbReference>
<name>A0A0W0ZKA2_9GAMM</name>
<keyword evidence="3" id="KW-1185">Reference proteome</keyword>
<dbReference type="PROSITE" id="PS51420">
    <property type="entry name" value="RHO"/>
    <property type="match status" value="1"/>
</dbReference>
<dbReference type="SUPFAM" id="SSF52540">
    <property type="entry name" value="P-loop containing nucleoside triphosphate hydrolases"/>
    <property type="match status" value="1"/>
</dbReference>
<dbReference type="PRINTS" id="PR00449">
    <property type="entry name" value="RASTRNSFRMNG"/>
</dbReference>
<dbReference type="AlphaFoldDB" id="A0A0W0ZKA2"/>
<dbReference type="InterPro" id="IPR027417">
    <property type="entry name" value="P-loop_NTPase"/>
</dbReference>
<evidence type="ECO:0000313" key="3">
    <source>
        <dbReference type="Proteomes" id="UP000054926"/>
    </source>
</evidence>
<dbReference type="EMBL" id="LNYY01000019">
    <property type="protein sequence ID" value="KTD69326.1"/>
    <property type="molecule type" value="Genomic_DNA"/>
</dbReference>
<dbReference type="GO" id="GO:0003924">
    <property type="term" value="F:GTPase activity"/>
    <property type="evidence" value="ECO:0007669"/>
    <property type="project" value="InterPro"/>
</dbReference>
<reference evidence="2 3" key="1">
    <citation type="submission" date="2015-11" db="EMBL/GenBank/DDBJ databases">
        <title>Genomic analysis of 38 Legionella species identifies large and diverse effector repertoires.</title>
        <authorList>
            <person name="Burstein D."/>
            <person name="Amaro F."/>
            <person name="Zusman T."/>
            <person name="Lifshitz Z."/>
            <person name="Cohen O."/>
            <person name="Gilbert J.A."/>
            <person name="Pupko T."/>
            <person name="Shuman H.A."/>
            <person name="Segal G."/>
        </authorList>
    </citation>
    <scope>NUCLEOTIDE SEQUENCE [LARGE SCALE GENOMIC DNA]</scope>
    <source>
        <strain evidence="2 3">IMVS3376</strain>
    </source>
</reference>
<dbReference type="Proteomes" id="UP000054926">
    <property type="component" value="Unassembled WGS sequence"/>
</dbReference>
<dbReference type="PROSITE" id="PS51419">
    <property type="entry name" value="RAB"/>
    <property type="match status" value="1"/>
</dbReference>
<dbReference type="Gene3D" id="3.40.50.300">
    <property type="entry name" value="P-loop containing nucleotide triphosphate hydrolases"/>
    <property type="match status" value="1"/>
</dbReference>
<sequence>MEQKREYDEHFKIILLGDNAVGKSSLMHVYCGGTLHPIGEYMDTMGVDQRIKWINDFNKKIQLRIWDASGAPRLQKVVGSYFSNVDAALICFDLTRKDSLQHTREYVDSLRAKKNVPMILLGCKADLEQRREVSVEQALKLADELGLDYIDVSAFKKLNVEQPFTQLVKQIYIRKQLDKIKAAVERYFVDYLKEMAPLDHKNFFTEQAALPVDKEKALRKEYETYFRKLFYYKSVEELVAFYSGVLGIKNRADELHEQENPFKSIFASSPLSKMLKQTLDEITNVFAGVKGLSTAKEPISQKPTVTNVV</sequence>
<dbReference type="RefSeq" id="WP_058511275.1">
    <property type="nucleotide sequence ID" value="NZ_LNYY01000019.1"/>
</dbReference>
<evidence type="ECO:0000256" key="1">
    <source>
        <dbReference type="ARBA" id="ARBA00022741"/>
    </source>
</evidence>
<dbReference type="PROSITE" id="PS51421">
    <property type="entry name" value="RAS"/>
    <property type="match status" value="1"/>
</dbReference>
<dbReference type="InterPro" id="IPR005225">
    <property type="entry name" value="Small_GTP-bd"/>
</dbReference>
<evidence type="ECO:0000313" key="2">
    <source>
        <dbReference type="EMBL" id="KTD69326.1"/>
    </source>
</evidence>
<dbReference type="CDD" id="cd00154">
    <property type="entry name" value="Rab"/>
    <property type="match status" value="1"/>
</dbReference>
<dbReference type="FunFam" id="3.40.50.300:FF:001447">
    <property type="entry name" value="Ras-related protein Rab-1B"/>
    <property type="match status" value="1"/>
</dbReference>
<proteinExistence type="predicted"/>
<dbReference type="OrthoDB" id="5652423at2"/>
<organism evidence="2 3">
    <name type="scientific">Legionella steelei</name>
    <dbReference type="NCBI Taxonomy" id="947033"/>
    <lineage>
        <taxon>Bacteria</taxon>
        <taxon>Pseudomonadati</taxon>
        <taxon>Pseudomonadota</taxon>
        <taxon>Gammaproteobacteria</taxon>
        <taxon>Legionellales</taxon>
        <taxon>Legionellaceae</taxon>
        <taxon>Legionella</taxon>
    </lineage>
</organism>
<dbReference type="PANTHER" id="PTHR47978">
    <property type="match status" value="1"/>
</dbReference>
<gene>
    <name evidence="2" type="ORF">Lste_2484</name>
</gene>
<dbReference type="GO" id="GO:0005525">
    <property type="term" value="F:GTP binding"/>
    <property type="evidence" value="ECO:0007669"/>
    <property type="project" value="InterPro"/>
</dbReference>
<dbReference type="SMART" id="SM00174">
    <property type="entry name" value="RHO"/>
    <property type="match status" value="1"/>
</dbReference>
<keyword evidence="1" id="KW-0547">Nucleotide-binding</keyword>
<dbReference type="PATRIC" id="fig|947033.5.peg.2638"/>
<comment type="caution">
    <text evidence="2">The sequence shown here is derived from an EMBL/GenBank/DDBJ whole genome shotgun (WGS) entry which is preliminary data.</text>
</comment>
<dbReference type="Pfam" id="PF00071">
    <property type="entry name" value="Ras"/>
    <property type="match status" value="1"/>
</dbReference>
<dbReference type="SMART" id="SM00175">
    <property type="entry name" value="RAB"/>
    <property type="match status" value="1"/>
</dbReference>
<dbReference type="SMART" id="SM00176">
    <property type="entry name" value="RAN"/>
    <property type="match status" value="1"/>
</dbReference>
<protein>
    <submittedName>
        <fullName evidence="2">Ras family GTPase</fullName>
    </submittedName>
</protein>